<keyword evidence="1" id="KW-1133">Transmembrane helix</keyword>
<dbReference type="PANTHER" id="PTHR40547">
    <property type="entry name" value="SLL0298 PROTEIN"/>
    <property type="match status" value="1"/>
</dbReference>
<name>A0ABU0CP66_9BACI</name>
<dbReference type="Proteomes" id="UP001232445">
    <property type="component" value="Unassembled WGS sequence"/>
</dbReference>
<feature type="transmembrane region" description="Helical" evidence="1">
    <location>
        <begin position="45"/>
        <end position="65"/>
    </location>
</feature>
<evidence type="ECO:0000313" key="4">
    <source>
        <dbReference type="Proteomes" id="UP001232445"/>
    </source>
</evidence>
<feature type="transmembrane region" description="Helical" evidence="1">
    <location>
        <begin position="12"/>
        <end position="38"/>
    </location>
</feature>
<sequence length="149" mass="16688">MLRIKDKAHKIALGFTLGLLINFVPTFGFGPLVSVAFARLFRGNAVAGLLGGISLIWVFPLLMYFNFAVGHALLPIEVDELVEDIEGAGEALEAGVELGRAFFVGMLLNMLMTGIILYATLYVLLTRFRRAMLQHIRRVWLEKDKHRSR</sequence>
<feature type="transmembrane region" description="Helical" evidence="1">
    <location>
        <begin position="101"/>
        <end position="125"/>
    </location>
</feature>
<gene>
    <name evidence="3" type="ORF">J2S00_000995</name>
</gene>
<protein>
    <submittedName>
        <fullName evidence="3">Uncharacterized protein (DUF2062 family)</fullName>
    </submittedName>
</protein>
<proteinExistence type="predicted"/>
<evidence type="ECO:0000256" key="1">
    <source>
        <dbReference type="SAM" id="Phobius"/>
    </source>
</evidence>
<reference evidence="3 4" key="1">
    <citation type="submission" date="2023-07" db="EMBL/GenBank/DDBJ databases">
        <title>Genomic Encyclopedia of Type Strains, Phase IV (KMG-IV): sequencing the most valuable type-strain genomes for metagenomic binning, comparative biology and taxonomic classification.</title>
        <authorList>
            <person name="Goeker M."/>
        </authorList>
    </citation>
    <scope>NUCLEOTIDE SEQUENCE [LARGE SCALE GENOMIC DNA]</scope>
    <source>
        <strain evidence="3 4">DSM 17740</strain>
    </source>
</reference>
<evidence type="ECO:0000313" key="3">
    <source>
        <dbReference type="EMBL" id="MDQ0338211.1"/>
    </source>
</evidence>
<dbReference type="InterPro" id="IPR018639">
    <property type="entry name" value="DUF2062"/>
</dbReference>
<comment type="caution">
    <text evidence="3">The sequence shown here is derived from an EMBL/GenBank/DDBJ whole genome shotgun (WGS) entry which is preliminary data.</text>
</comment>
<feature type="domain" description="DUF2062" evidence="2">
    <location>
        <begin position="2"/>
        <end position="131"/>
    </location>
</feature>
<evidence type="ECO:0000259" key="2">
    <source>
        <dbReference type="Pfam" id="PF09835"/>
    </source>
</evidence>
<keyword evidence="1" id="KW-0812">Transmembrane</keyword>
<dbReference type="Pfam" id="PF09835">
    <property type="entry name" value="DUF2062"/>
    <property type="match status" value="1"/>
</dbReference>
<dbReference type="EMBL" id="JAUSUQ010000003">
    <property type="protein sequence ID" value="MDQ0338211.1"/>
    <property type="molecule type" value="Genomic_DNA"/>
</dbReference>
<dbReference type="PANTHER" id="PTHR40547:SF1">
    <property type="entry name" value="SLL0298 PROTEIN"/>
    <property type="match status" value="1"/>
</dbReference>
<accession>A0ABU0CP66</accession>
<keyword evidence="1" id="KW-0472">Membrane</keyword>
<organism evidence="3 4">
    <name type="scientific">Caldalkalibacillus uzonensis</name>
    <dbReference type="NCBI Taxonomy" id="353224"/>
    <lineage>
        <taxon>Bacteria</taxon>
        <taxon>Bacillati</taxon>
        <taxon>Bacillota</taxon>
        <taxon>Bacilli</taxon>
        <taxon>Bacillales</taxon>
        <taxon>Bacillaceae</taxon>
        <taxon>Caldalkalibacillus</taxon>
    </lineage>
</organism>
<keyword evidence="4" id="KW-1185">Reference proteome</keyword>